<dbReference type="Proteomes" id="UP000532440">
    <property type="component" value="Unassembled WGS sequence"/>
</dbReference>
<comment type="caution">
    <text evidence="2">The sequence shown here is derived from an EMBL/GenBank/DDBJ whole genome shotgun (WGS) entry which is preliminary data.</text>
</comment>
<keyword evidence="1" id="KW-0812">Transmembrane</keyword>
<feature type="transmembrane region" description="Helical" evidence="1">
    <location>
        <begin position="6"/>
        <end position="26"/>
    </location>
</feature>
<evidence type="ECO:0000313" key="3">
    <source>
        <dbReference type="Proteomes" id="UP000532440"/>
    </source>
</evidence>
<proteinExistence type="predicted"/>
<keyword evidence="1" id="KW-1133">Transmembrane helix</keyword>
<accession>A0A7W8M7U4</accession>
<protein>
    <submittedName>
        <fullName evidence="2">Uncharacterized protein</fullName>
    </submittedName>
</protein>
<name>A0A7W8M7U4_9BURK</name>
<gene>
    <name evidence="2" type="ORF">HNQ70_001142</name>
</gene>
<sequence length="169" mass="18674">MTAGTLVRYGGQAVLYALFAGFVGWFSSSPPYRHLEEDQALLRLSFKHPGQFVTDCRARGAEELASMPPQLRAAMDCPRERSPVRVRVQLDGAPLYDEVFAPAGLRRDGAASGYRRLPIVAGEHRLVVQVNDDVRVEGFTHERAETVQLKPGEVVLIDFIADRGGVVIR</sequence>
<evidence type="ECO:0000313" key="2">
    <source>
        <dbReference type="EMBL" id="MBB5271138.1"/>
    </source>
</evidence>
<evidence type="ECO:0000256" key="1">
    <source>
        <dbReference type="SAM" id="Phobius"/>
    </source>
</evidence>
<dbReference type="EMBL" id="JACHGB010000002">
    <property type="protein sequence ID" value="MBB5271138.1"/>
    <property type="molecule type" value="Genomic_DNA"/>
</dbReference>
<keyword evidence="1" id="KW-0472">Membrane</keyword>
<reference evidence="2 3" key="1">
    <citation type="submission" date="2020-08" db="EMBL/GenBank/DDBJ databases">
        <title>Genomic Encyclopedia of Type Strains, Phase IV (KMG-IV): sequencing the most valuable type-strain genomes for metagenomic binning, comparative biology and taxonomic classification.</title>
        <authorList>
            <person name="Goeker M."/>
        </authorList>
    </citation>
    <scope>NUCLEOTIDE SEQUENCE [LARGE SCALE GENOMIC DNA]</scope>
    <source>
        <strain evidence="2 3">DSM 29781</strain>
    </source>
</reference>
<organism evidence="2 3">
    <name type="scientific">Quisquiliibacterium transsilvanicum</name>
    <dbReference type="NCBI Taxonomy" id="1549638"/>
    <lineage>
        <taxon>Bacteria</taxon>
        <taxon>Pseudomonadati</taxon>
        <taxon>Pseudomonadota</taxon>
        <taxon>Betaproteobacteria</taxon>
        <taxon>Burkholderiales</taxon>
        <taxon>Burkholderiaceae</taxon>
        <taxon>Quisquiliibacterium</taxon>
    </lineage>
</organism>
<dbReference type="AlphaFoldDB" id="A0A7W8M7U4"/>
<dbReference type="RefSeq" id="WP_183965141.1">
    <property type="nucleotide sequence ID" value="NZ_BAABEW010000017.1"/>
</dbReference>
<keyword evidence="3" id="KW-1185">Reference proteome</keyword>